<gene>
    <name evidence="1" type="ORF">PXEA_LOCUS2131</name>
</gene>
<evidence type="ECO:0000313" key="2">
    <source>
        <dbReference type="Proteomes" id="UP000784294"/>
    </source>
</evidence>
<accession>A0A448WCX7</accession>
<dbReference type="Proteomes" id="UP000784294">
    <property type="component" value="Unassembled WGS sequence"/>
</dbReference>
<protein>
    <submittedName>
        <fullName evidence="1">Uncharacterized protein</fullName>
    </submittedName>
</protein>
<dbReference type="AlphaFoldDB" id="A0A448WCX7"/>
<keyword evidence="2" id="KW-1185">Reference proteome</keyword>
<dbReference type="EMBL" id="CAAALY010004513">
    <property type="protein sequence ID" value="VEL08691.1"/>
    <property type="molecule type" value="Genomic_DNA"/>
</dbReference>
<comment type="caution">
    <text evidence="1">The sequence shown here is derived from an EMBL/GenBank/DDBJ whole genome shotgun (WGS) entry which is preliminary data.</text>
</comment>
<evidence type="ECO:0000313" key="1">
    <source>
        <dbReference type="EMBL" id="VEL08691.1"/>
    </source>
</evidence>
<organism evidence="1 2">
    <name type="scientific">Protopolystoma xenopodis</name>
    <dbReference type="NCBI Taxonomy" id="117903"/>
    <lineage>
        <taxon>Eukaryota</taxon>
        <taxon>Metazoa</taxon>
        <taxon>Spiralia</taxon>
        <taxon>Lophotrochozoa</taxon>
        <taxon>Platyhelminthes</taxon>
        <taxon>Monogenea</taxon>
        <taxon>Polyopisthocotylea</taxon>
        <taxon>Polystomatidea</taxon>
        <taxon>Polystomatidae</taxon>
        <taxon>Protopolystoma</taxon>
    </lineage>
</organism>
<reference evidence="1" key="1">
    <citation type="submission" date="2018-11" db="EMBL/GenBank/DDBJ databases">
        <authorList>
            <consortium name="Pathogen Informatics"/>
        </authorList>
    </citation>
    <scope>NUCLEOTIDE SEQUENCE</scope>
</reference>
<name>A0A448WCX7_9PLAT</name>
<sequence length="145" mass="15802">MSRLNEALQIRLPPVLIGGCQFCPIVTVGRFQDGQEVVFSFHIKLAIQTGHRGRSVRTVVLSNLPARPGCVCADGLPPAMVQLGEEVRLKPSCAAETFEMIEKSHQPGSRPPSLGLGLINTPQGIRARVVHDKWRCHPSSIRGYG</sequence>
<proteinExistence type="predicted"/>